<organism evidence="2 3">
    <name type="scientific">Athelia psychrophila</name>
    <dbReference type="NCBI Taxonomy" id="1759441"/>
    <lineage>
        <taxon>Eukaryota</taxon>
        <taxon>Fungi</taxon>
        <taxon>Dikarya</taxon>
        <taxon>Basidiomycota</taxon>
        <taxon>Agaricomycotina</taxon>
        <taxon>Agaricomycetes</taxon>
        <taxon>Agaricomycetidae</taxon>
        <taxon>Atheliales</taxon>
        <taxon>Atheliaceae</taxon>
        <taxon>Athelia</taxon>
    </lineage>
</organism>
<name>A0A166H594_9AGAM</name>
<evidence type="ECO:0000313" key="3">
    <source>
        <dbReference type="Proteomes" id="UP000076532"/>
    </source>
</evidence>
<accession>A0A166H594</accession>
<evidence type="ECO:0000313" key="2">
    <source>
        <dbReference type="EMBL" id="KZP18494.1"/>
    </source>
</evidence>
<gene>
    <name evidence="2" type="ORF">FIBSPDRAFT_956275</name>
</gene>
<reference evidence="2 3" key="1">
    <citation type="journal article" date="2016" name="Mol. Biol. Evol.">
        <title>Comparative Genomics of Early-Diverging Mushroom-Forming Fungi Provides Insights into the Origins of Lignocellulose Decay Capabilities.</title>
        <authorList>
            <person name="Nagy L.G."/>
            <person name="Riley R."/>
            <person name="Tritt A."/>
            <person name="Adam C."/>
            <person name="Daum C."/>
            <person name="Floudas D."/>
            <person name="Sun H."/>
            <person name="Yadav J.S."/>
            <person name="Pangilinan J."/>
            <person name="Larsson K.H."/>
            <person name="Matsuura K."/>
            <person name="Barry K."/>
            <person name="Labutti K."/>
            <person name="Kuo R."/>
            <person name="Ohm R.A."/>
            <person name="Bhattacharya S.S."/>
            <person name="Shirouzu T."/>
            <person name="Yoshinaga Y."/>
            <person name="Martin F.M."/>
            <person name="Grigoriev I.V."/>
            <person name="Hibbett D.S."/>
        </authorList>
    </citation>
    <scope>NUCLEOTIDE SEQUENCE [LARGE SCALE GENOMIC DNA]</scope>
    <source>
        <strain evidence="2 3">CBS 109695</strain>
    </source>
</reference>
<keyword evidence="3" id="KW-1185">Reference proteome</keyword>
<feature type="region of interest" description="Disordered" evidence="1">
    <location>
        <begin position="1"/>
        <end position="32"/>
    </location>
</feature>
<dbReference type="EMBL" id="KV417572">
    <property type="protein sequence ID" value="KZP18494.1"/>
    <property type="molecule type" value="Genomic_DNA"/>
</dbReference>
<evidence type="ECO:0000256" key="1">
    <source>
        <dbReference type="SAM" id="MobiDB-lite"/>
    </source>
</evidence>
<sequence length="114" mass="13007">MQESKAHPPQMARRVPPHVWPDDIPEEPVTPQRTSASFFTEASGNSHVVNIYGDQHNTCEGLDCAEMHSQRTSLLQITQRLERHVADLEAQRNDGHYTITIAVNRRSLPFFLFV</sequence>
<dbReference type="Proteomes" id="UP000076532">
    <property type="component" value="Unassembled WGS sequence"/>
</dbReference>
<dbReference type="AlphaFoldDB" id="A0A166H594"/>
<proteinExistence type="predicted"/>
<protein>
    <submittedName>
        <fullName evidence="2">Uncharacterized protein</fullName>
    </submittedName>
</protein>